<reference evidence="1 2" key="1">
    <citation type="journal article" date="2024" name="Plant J.">
        <title>Genome sequences and population genomics reveal climatic adaptation and genomic divergence between two closely related sweetgum species.</title>
        <authorList>
            <person name="Xu W.Q."/>
            <person name="Ren C.Q."/>
            <person name="Zhang X.Y."/>
            <person name="Comes H.P."/>
            <person name="Liu X.H."/>
            <person name="Li Y.G."/>
            <person name="Kettle C.J."/>
            <person name="Jalonen R."/>
            <person name="Gaisberger H."/>
            <person name="Ma Y.Z."/>
            <person name="Qiu Y.X."/>
        </authorList>
    </citation>
    <scope>NUCLEOTIDE SEQUENCE [LARGE SCALE GENOMIC DNA]</scope>
    <source>
        <strain evidence="1">Hangzhou</strain>
    </source>
</reference>
<organism evidence="1 2">
    <name type="scientific">Liquidambar formosana</name>
    <name type="common">Formosan gum</name>
    <dbReference type="NCBI Taxonomy" id="63359"/>
    <lineage>
        <taxon>Eukaryota</taxon>
        <taxon>Viridiplantae</taxon>
        <taxon>Streptophyta</taxon>
        <taxon>Embryophyta</taxon>
        <taxon>Tracheophyta</taxon>
        <taxon>Spermatophyta</taxon>
        <taxon>Magnoliopsida</taxon>
        <taxon>eudicotyledons</taxon>
        <taxon>Gunneridae</taxon>
        <taxon>Pentapetalae</taxon>
        <taxon>Saxifragales</taxon>
        <taxon>Altingiaceae</taxon>
        <taxon>Liquidambar</taxon>
    </lineage>
</organism>
<comment type="caution">
    <text evidence="1">The sequence shown here is derived from an EMBL/GenBank/DDBJ whole genome shotgun (WGS) entry which is preliminary data.</text>
</comment>
<sequence>MANSTTTTNYTSVFNTTHSYSRLPSSRPPLPMLLYVPPMQLSHTGLTLLPLSPFLPPLTPCSHKLSHVLPEGICWVESSDLDIQAQAWSKRTVAAELSSS</sequence>
<dbReference type="EMBL" id="JBBPBK010000011">
    <property type="protein sequence ID" value="KAK9275861.1"/>
    <property type="molecule type" value="Genomic_DNA"/>
</dbReference>
<keyword evidence="2" id="KW-1185">Reference proteome</keyword>
<accession>A0AAP0WRB9</accession>
<proteinExistence type="predicted"/>
<gene>
    <name evidence="1" type="ORF">L1049_023134</name>
</gene>
<evidence type="ECO:0000313" key="1">
    <source>
        <dbReference type="EMBL" id="KAK9275861.1"/>
    </source>
</evidence>
<dbReference type="Proteomes" id="UP001415857">
    <property type="component" value="Unassembled WGS sequence"/>
</dbReference>
<evidence type="ECO:0000313" key="2">
    <source>
        <dbReference type="Proteomes" id="UP001415857"/>
    </source>
</evidence>
<protein>
    <submittedName>
        <fullName evidence="1">Uncharacterized protein</fullName>
    </submittedName>
</protein>
<name>A0AAP0WRB9_LIQFO</name>
<dbReference type="AlphaFoldDB" id="A0AAP0WRB9"/>